<comment type="caution">
    <text evidence="1">The sequence shown here is derived from an EMBL/GenBank/DDBJ whole genome shotgun (WGS) entry which is preliminary data.</text>
</comment>
<reference evidence="1 2" key="1">
    <citation type="submission" date="2017-01" db="EMBL/GenBank/DDBJ databases">
        <authorList>
            <person name="Varghese N."/>
            <person name="Submissions S."/>
        </authorList>
    </citation>
    <scope>NUCLEOTIDE SEQUENCE [LARGE SCALE GENOMIC DNA]</scope>
    <source>
        <strain evidence="1 2">ATCC 23464</strain>
    </source>
</reference>
<sequence>MQEKLENTHAMWNDKLFEEYKQCVKEKVVASFIGSFSSNKPELRSALSVFAVMQTFPDHPFVIRDTQDLRRESPCGICSTAYGYPKELDEKEIEMLTMCLNAGGLIGHRLSDYYYYLHHFNTNKEMENIQVNEQDILIFSEIIDIILKADENETLKKEVQKNIGKIKGFKAKTEERQVLLETLGYCSILETPKYKGLLKEYINLAVAPRKTHSSDWNYPVDFWLGKDGINKEAFKFWFGNYKQLERFWK</sequence>
<keyword evidence="2" id="KW-1185">Reference proteome</keyword>
<dbReference type="RefSeq" id="WP_139331587.1">
    <property type="nucleotide sequence ID" value="NZ_FTNK01000004.1"/>
</dbReference>
<dbReference type="EMBL" id="FTNK01000004">
    <property type="protein sequence ID" value="SIQ82730.1"/>
    <property type="molecule type" value="Genomic_DNA"/>
</dbReference>
<evidence type="ECO:0000313" key="2">
    <source>
        <dbReference type="Proteomes" id="UP000186666"/>
    </source>
</evidence>
<accession>A0ABY1JV84</accession>
<protein>
    <submittedName>
        <fullName evidence="1">Uncharacterized protein</fullName>
    </submittedName>
</protein>
<evidence type="ECO:0000313" key="1">
    <source>
        <dbReference type="EMBL" id="SIQ82730.1"/>
    </source>
</evidence>
<name>A0ABY1JV84_9BACL</name>
<proteinExistence type="predicted"/>
<organism evidence="1 2">
    <name type="scientific">Paenibacillus macquariensis</name>
    <dbReference type="NCBI Taxonomy" id="948756"/>
    <lineage>
        <taxon>Bacteria</taxon>
        <taxon>Bacillati</taxon>
        <taxon>Bacillota</taxon>
        <taxon>Bacilli</taxon>
        <taxon>Bacillales</taxon>
        <taxon>Paenibacillaceae</taxon>
        <taxon>Paenibacillus</taxon>
    </lineage>
</organism>
<dbReference type="Proteomes" id="UP000186666">
    <property type="component" value="Unassembled WGS sequence"/>
</dbReference>
<gene>
    <name evidence="1" type="ORF">SAMN05421578_104238</name>
</gene>